<evidence type="ECO:0000256" key="5">
    <source>
        <dbReference type="ARBA" id="ARBA00022525"/>
    </source>
</evidence>
<evidence type="ECO:0000256" key="3">
    <source>
        <dbReference type="ARBA" id="ARBA00009677"/>
    </source>
</evidence>
<dbReference type="PANTHER" id="PTHR30033:SF1">
    <property type="entry name" value="FLAGELLAR HOOK-ASSOCIATED PROTEIN 1"/>
    <property type="match status" value="1"/>
</dbReference>
<evidence type="ECO:0000256" key="1">
    <source>
        <dbReference type="ARBA" id="ARBA00004365"/>
    </source>
</evidence>
<dbReference type="InterPro" id="IPR001444">
    <property type="entry name" value="Flag_bb_rod_N"/>
</dbReference>
<evidence type="ECO:0000259" key="10">
    <source>
        <dbReference type="Pfam" id="PF22638"/>
    </source>
</evidence>
<evidence type="ECO:0000313" key="12">
    <source>
        <dbReference type="Proteomes" id="UP001203338"/>
    </source>
</evidence>
<dbReference type="Pfam" id="PF22638">
    <property type="entry name" value="FlgK_D1"/>
    <property type="match status" value="1"/>
</dbReference>
<comment type="caution">
    <text evidence="11">The sequence shown here is derived from an EMBL/GenBank/DDBJ whole genome shotgun (WGS) entry which is preliminary data.</text>
</comment>
<name>A0ABT0PH71_9GAMM</name>
<dbReference type="InterPro" id="IPR010930">
    <property type="entry name" value="Flg_bb/hook_C_dom"/>
</dbReference>
<keyword evidence="6 7" id="KW-0975">Bacterial flagellum</keyword>
<reference evidence="11 12" key="1">
    <citation type="submission" date="2022-05" db="EMBL/GenBank/DDBJ databases">
        <authorList>
            <person name="Park J.-S."/>
        </authorList>
    </citation>
    <scope>NUCLEOTIDE SEQUENCE [LARGE SCALE GENOMIC DNA]</scope>
    <source>
        <strain evidence="11 12">2012CJ34-2</strain>
    </source>
</reference>
<dbReference type="InterPro" id="IPR002371">
    <property type="entry name" value="FlgK"/>
</dbReference>
<evidence type="ECO:0000256" key="6">
    <source>
        <dbReference type="ARBA" id="ARBA00023143"/>
    </source>
</evidence>
<gene>
    <name evidence="7 11" type="primary">flgK</name>
    <name evidence="11" type="ORF">M3P05_09145</name>
</gene>
<evidence type="ECO:0000256" key="4">
    <source>
        <dbReference type="ARBA" id="ARBA00016244"/>
    </source>
</evidence>
<dbReference type="NCBIfam" id="TIGR02492">
    <property type="entry name" value="flgK_ends"/>
    <property type="match status" value="1"/>
</dbReference>
<comment type="subcellular location">
    <subcellularLocation>
        <location evidence="1 7">Bacterial flagellum</location>
    </subcellularLocation>
    <subcellularLocation>
        <location evidence="2 7">Secreted</location>
    </subcellularLocation>
</comment>
<dbReference type="SUPFAM" id="SSF64518">
    <property type="entry name" value="Phase 1 flagellin"/>
    <property type="match status" value="1"/>
</dbReference>
<evidence type="ECO:0000259" key="8">
    <source>
        <dbReference type="Pfam" id="PF00460"/>
    </source>
</evidence>
<keyword evidence="11" id="KW-0966">Cell projection</keyword>
<dbReference type="PANTHER" id="PTHR30033">
    <property type="entry name" value="FLAGELLAR HOOK-ASSOCIATED PROTEIN 1"/>
    <property type="match status" value="1"/>
</dbReference>
<evidence type="ECO:0000313" key="11">
    <source>
        <dbReference type="EMBL" id="MCL6270097.1"/>
    </source>
</evidence>
<keyword evidence="11" id="KW-0969">Cilium</keyword>
<comment type="similarity">
    <text evidence="3 7">Belongs to the flagella basal body rod proteins family.</text>
</comment>
<feature type="domain" description="Flagellar hook-associated protein FlgK helical" evidence="10">
    <location>
        <begin position="83"/>
        <end position="304"/>
    </location>
</feature>
<feature type="domain" description="Flagellar basal body rod protein N-terminal" evidence="8">
    <location>
        <begin position="4"/>
        <end position="33"/>
    </location>
</feature>
<evidence type="ECO:0000259" key="9">
    <source>
        <dbReference type="Pfam" id="PF06429"/>
    </source>
</evidence>
<keyword evidence="5 7" id="KW-0964">Secreted</keyword>
<protein>
    <recommendedName>
        <fullName evidence="4 7">Flagellar hook-associated protein 1</fullName>
        <shortName evidence="7">HAP1</shortName>
    </recommendedName>
</protein>
<accession>A0ABT0PH71</accession>
<proteinExistence type="inferred from homology"/>
<evidence type="ECO:0000256" key="2">
    <source>
        <dbReference type="ARBA" id="ARBA00004613"/>
    </source>
</evidence>
<dbReference type="Pfam" id="PF06429">
    <property type="entry name" value="Flg_bbr_C"/>
    <property type="match status" value="1"/>
</dbReference>
<dbReference type="EMBL" id="JAMFLX010000010">
    <property type="protein sequence ID" value="MCL6270097.1"/>
    <property type="molecule type" value="Genomic_DNA"/>
</dbReference>
<dbReference type="RefSeq" id="WP_249699248.1">
    <property type="nucleotide sequence ID" value="NZ_JAMFLX010000010.1"/>
</dbReference>
<organism evidence="11 12">
    <name type="scientific">Parendozoicomonas callyspongiae</name>
    <dbReference type="NCBI Taxonomy" id="2942213"/>
    <lineage>
        <taxon>Bacteria</taxon>
        <taxon>Pseudomonadati</taxon>
        <taxon>Pseudomonadota</taxon>
        <taxon>Gammaproteobacteria</taxon>
        <taxon>Oceanospirillales</taxon>
        <taxon>Endozoicomonadaceae</taxon>
        <taxon>Parendozoicomonas</taxon>
    </lineage>
</organism>
<sequence>MSMIYNGVSGLTAASTALKTTSSNIANAGVAGYSRQVANFTSAETGGVYISQIERISESYAVQELWSSATVLGYNTTDASHAKRLETTIAGNSTGLSPVINEFFGNLNKASADPMDNAFRQEVLASANNMASRFNSLSNSLDTQKNDIQHQMGSLVGEANSLIEDVASINKAIAEADTAGEVPGHLLDQRDKAIQQLSEHLNVSVLIEDDKTATITMPSGEPLVTRVETSEVVIQGGFVAIDTGVATKKIDEPGGAIGGLVDFRDGTLADAQKELDDLAQKLVTSLNTQHKNGFDAKGNAGKDLLKYENGKMTVEITAPEELAFSDKADEHGSNANLLKMIDVQNDQSINKDWNSIVSKVASKSASAQNSHKASETVFKEATNKVMSKSGVNLDEEAANMLVFQQLYSANAKVISSANEMFKTVLSMV</sequence>
<dbReference type="Pfam" id="PF00460">
    <property type="entry name" value="Flg_bb_rod"/>
    <property type="match status" value="1"/>
</dbReference>
<dbReference type="InterPro" id="IPR053927">
    <property type="entry name" value="FlgK_helical"/>
</dbReference>
<evidence type="ECO:0000256" key="7">
    <source>
        <dbReference type="RuleBase" id="RU362065"/>
    </source>
</evidence>
<keyword evidence="12" id="KW-1185">Reference proteome</keyword>
<keyword evidence="11" id="KW-0282">Flagellum</keyword>
<dbReference type="PRINTS" id="PR01005">
    <property type="entry name" value="FLGHOOKAP1"/>
</dbReference>
<feature type="domain" description="Flagellar basal-body/hook protein C-terminal" evidence="9">
    <location>
        <begin position="386"/>
        <end position="427"/>
    </location>
</feature>
<dbReference type="Proteomes" id="UP001203338">
    <property type="component" value="Unassembled WGS sequence"/>
</dbReference>